<dbReference type="Proteomes" id="UP001501319">
    <property type="component" value="Unassembled WGS sequence"/>
</dbReference>
<name>A0ABN2FGA3_9ACTN</name>
<proteinExistence type="predicted"/>
<sequence>MMSTRRSAPPVSLLIKPENGSLTPGSARSLLVTILGELVWPTRRPVWTSALVYILKGLGIEEQTARQAIARAAASDWIIPTRRGREVCWSLSPKLLHIFDSGSPRVYSLSDPFSSWDGSWLSVLTNIPHSHRNSRRPLYAGLTWAGFGNPAPGLWLSPHVERADEVAALIGELGLEQHMIGFVGTVKSLGISESDIVAKGWDLQALSEHYEQLLAAMADLRPGGGDETLFAHVRMVSEWQELPRTDPQLPEALLPDWIGRRAARRIEVLRAQWTPTVRARFDEINAGVPTT</sequence>
<evidence type="ECO:0000313" key="4">
    <source>
        <dbReference type="EMBL" id="GAA1643925.1"/>
    </source>
</evidence>
<dbReference type="RefSeq" id="WP_344112984.1">
    <property type="nucleotide sequence ID" value="NZ_BAAANE010000007.1"/>
</dbReference>
<dbReference type="EMBL" id="BAAANE010000007">
    <property type="protein sequence ID" value="GAA1643925.1"/>
    <property type="molecule type" value="Genomic_DNA"/>
</dbReference>
<dbReference type="PANTHER" id="PTHR30319">
    <property type="entry name" value="PHENYLACETIC ACID REGULATOR-RELATED TRANSCRIPTIONAL REPRESSOR"/>
    <property type="match status" value="1"/>
</dbReference>
<gene>
    <name evidence="4" type="ORF">GCM10009744_37950</name>
</gene>
<feature type="domain" description="Transcriptional repressor PaaX-like C-terminal" evidence="2">
    <location>
        <begin position="201"/>
        <end position="273"/>
    </location>
</feature>
<dbReference type="Gene3D" id="1.10.10.10">
    <property type="entry name" value="Winged helix-like DNA-binding domain superfamily/Winged helix DNA-binding domain"/>
    <property type="match status" value="1"/>
</dbReference>
<protein>
    <submittedName>
        <fullName evidence="4">PaaX family transcriptional regulator C-terminal domain-containing protein</fullName>
    </submittedName>
</protein>
<dbReference type="Pfam" id="PF08223">
    <property type="entry name" value="PaaX_C"/>
    <property type="match status" value="1"/>
</dbReference>
<feature type="domain" description="Transcriptional repressor PaaX-like central Cas2-like" evidence="3">
    <location>
        <begin position="115"/>
        <end position="188"/>
    </location>
</feature>
<dbReference type="Pfam" id="PF07848">
    <property type="entry name" value="PaaX"/>
    <property type="match status" value="1"/>
</dbReference>
<dbReference type="InterPro" id="IPR011965">
    <property type="entry name" value="PaaX_trns_reg"/>
</dbReference>
<dbReference type="Gene3D" id="3.30.70.2650">
    <property type="match status" value="1"/>
</dbReference>
<accession>A0ABN2FGA3</accession>
<dbReference type="PANTHER" id="PTHR30319:SF1">
    <property type="entry name" value="TRANSCRIPTIONAL REPRESSOR PAAX"/>
    <property type="match status" value="1"/>
</dbReference>
<comment type="caution">
    <text evidence="4">The sequence shown here is derived from an EMBL/GenBank/DDBJ whole genome shotgun (WGS) entry which is preliminary data.</text>
</comment>
<dbReference type="Pfam" id="PF20803">
    <property type="entry name" value="PaaX_M"/>
    <property type="match status" value="1"/>
</dbReference>
<dbReference type="InterPro" id="IPR012906">
    <property type="entry name" value="PaaX-like_N"/>
</dbReference>
<dbReference type="PIRSF" id="PIRSF020623">
    <property type="entry name" value="PaaX"/>
    <property type="match status" value="1"/>
</dbReference>
<dbReference type="InterPro" id="IPR013225">
    <property type="entry name" value="PaaX_C"/>
</dbReference>
<evidence type="ECO:0000259" key="1">
    <source>
        <dbReference type="Pfam" id="PF07848"/>
    </source>
</evidence>
<reference evidence="4 5" key="1">
    <citation type="journal article" date="2019" name="Int. J. Syst. Evol. Microbiol.">
        <title>The Global Catalogue of Microorganisms (GCM) 10K type strain sequencing project: providing services to taxonomists for standard genome sequencing and annotation.</title>
        <authorList>
            <consortium name="The Broad Institute Genomics Platform"/>
            <consortium name="The Broad Institute Genome Sequencing Center for Infectious Disease"/>
            <person name="Wu L."/>
            <person name="Ma J."/>
        </authorList>
    </citation>
    <scope>NUCLEOTIDE SEQUENCE [LARGE SCALE GENOMIC DNA]</scope>
    <source>
        <strain evidence="4 5">JCM 14306</strain>
    </source>
</reference>
<feature type="domain" description="Transcriptional repressor PaaX-like N-terminal" evidence="1">
    <location>
        <begin position="26"/>
        <end position="94"/>
    </location>
</feature>
<dbReference type="InterPro" id="IPR048846">
    <property type="entry name" value="PaaX-like_central"/>
</dbReference>
<evidence type="ECO:0000259" key="3">
    <source>
        <dbReference type="Pfam" id="PF20803"/>
    </source>
</evidence>
<dbReference type="Gene3D" id="1.20.58.1460">
    <property type="match status" value="1"/>
</dbReference>
<dbReference type="InterPro" id="IPR036388">
    <property type="entry name" value="WH-like_DNA-bd_sf"/>
</dbReference>
<evidence type="ECO:0000259" key="2">
    <source>
        <dbReference type="Pfam" id="PF08223"/>
    </source>
</evidence>
<evidence type="ECO:0000313" key="5">
    <source>
        <dbReference type="Proteomes" id="UP001501319"/>
    </source>
</evidence>
<keyword evidence="5" id="KW-1185">Reference proteome</keyword>
<organism evidence="4 5">
    <name type="scientific">Kribbella alba</name>
    <dbReference type="NCBI Taxonomy" id="190197"/>
    <lineage>
        <taxon>Bacteria</taxon>
        <taxon>Bacillati</taxon>
        <taxon>Actinomycetota</taxon>
        <taxon>Actinomycetes</taxon>
        <taxon>Propionibacteriales</taxon>
        <taxon>Kribbellaceae</taxon>
        <taxon>Kribbella</taxon>
    </lineage>
</organism>